<evidence type="ECO:0000259" key="2">
    <source>
        <dbReference type="Pfam" id="PF00626"/>
    </source>
</evidence>
<feature type="compositionally biased region" description="Polar residues" evidence="1">
    <location>
        <begin position="310"/>
        <end position="326"/>
    </location>
</feature>
<dbReference type="Pfam" id="PF25480">
    <property type="entry name" value="DUF7904"/>
    <property type="match status" value="1"/>
</dbReference>
<dbReference type="InterPro" id="IPR007123">
    <property type="entry name" value="Gelsolin-like_dom"/>
</dbReference>
<dbReference type="SUPFAM" id="SSF55753">
    <property type="entry name" value="Actin depolymerizing proteins"/>
    <property type="match status" value="2"/>
</dbReference>
<feature type="compositionally biased region" description="Basic residues" evidence="1">
    <location>
        <begin position="780"/>
        <end position="792"/>
    </location>
</feature>
<feature type="compositionally biased region" description="Pro residues" evidence="1">
    <location>
        <begin position="705"/>
        <end position="717"/>
    </location>
</feature>
<sequence length="1556" mass="166642">MDDLSPSEFVKKIRELGEKRDAEDAARFASLERDILLGRQERMARRAERARSLSPEKSGHVETSGDVGREEGREEGREPTRYSEPSTASTLASTLPPTTSTLTQTTTPTLAHTTTPTLVQSATLTLAQSTTPTLTSTLSPATTPTLAPSATPTSMDRPHSAAFRRARDEDDKNLHRRSTPDYTPNRSPPDTRSTSPSRTWSTRFSSTTAASDLASLASPPLRTPKLDPPLAARPPSPTKGMGGFVESAMLKRADSVSKRWSQQPSRTNSVASRHESDRESHASVVTVRPDFGRLHSRSKSVASFVDEPQSPASPSKRWSPTKSSWLESALSKTERPPPPTWGARTVKAETDTNGDKAGDKTNLNAETSRKTRAGVDKMDAVNKTDAIDETADSLKTDSTTMSTKPQPGPKPLEKPLDKPAAKFEKTPLKPTRPTLTSNASPTTATNPLRRLHTQSESNITKGSAEPEFKNALTKLKRTHTEKYVAPDPLKDNILQGKAGLKLTGGPAPRARVDPLKESILRQKEEMKTRAAPKPNDKPVPSTPEALTKRRAMQPPEQIDPAPPRVQATPEALTRQKTLRETKETFGGVLDKPKPFEIPDPKPKPSKPFEKPELKPLQKPESKLFEKPELKPVEKPKLIAVAFEKPTEKESVAKSFGQEKPKPMVKASEPEKLAYAPADKPKPTVPQKPLSPPAKPRFDAVKPFTTEPPAPQPTPEPKPTVALKPGVSGKLADRFTPSLGALAGVLARGPPGARPEGKSGPSAPSASTVPESKPAELTHMTKGRAKGPKRRAPKTKEPTTQTQPLDAATKPSEPTPDASDSASEIPAKSPPKPALKFGSPSKASFGPPKASPFGRKLPELPKPAEPTPVELSKPELPKPASPSLGRKLPELPKPTDAKPQPPPPLDRKLPEPPKPESSKPSLPFARKLPEILRPESKPAEAADPAESLPKPTSPPVRAKSPLVLAKVASPGRVDSAQTDSIKTDDKAESVKRDSVKAAAALWGRSPSPPARTKSPVKLPTREDERRAAVEAGLVTDSETPTKSPPLPPKPIGLGLGRSADPPPSIAGLPRPDSDLLPTTPTTPTPNPLQSFDFGLETPPTPRPPESPIPHTSEAAHLFGGFFGARPALAPADAVDTLSIIQADPLGLAQPKSPTVRASVYEVGLGGEVVPVPQGRQHVLFDAGLYVIVHTTAADTEVFLWAGAAVPGGALMNAQVAGRRVARDNGCGLTTVHAGKEHPRLLQALGGILITFRGARPAWASGLPERFILCARRHLGHVVFDEVSFTADSFCAGFAYLVRTPDAIWLWKGIGCSADELGCARLMAVDLGPVDAVEITDGAEPAEFLALFGGQGIPRSAAHWRRKGACDRYRTRLFRVAVEALEPVETETPLASPRRLQVSSLFGGLVRRPSWGSLRAQSPAPSDGARTPRTPLSPVTTGDKETDAGKVVVSEVAPFVRSDLDEAGVCVLDAWFEVYVIIGTEAQTQRRAFAAALLFAQDYGILAAGVEDRPFVPVSTVVVQGAPRDMRACFRCWDEEAGLKRGKSLRCVGLDAALAAAR</sequence>
<protein>
    <recommendedName>
        <fullName evidence="7">DUF4045 domain-containing protein</fullName>
    </recommendedName>
</protein>
<dbReference type="Pfam" id="PF13254">
    <property type="entry name" value="DUF4045"/>
    <property type="match status" value="2"/>
</dbReference>
<dbReference type="GO" id="GO:0051016">
    <property type="term" value="P:barbed-end actin filament capping"/>
    <property type="evidence" value="ECO:0007669"/>
    <property type="project" value="TreeGrafter"/>
</dbReference>
<dbReference type="Pfam" id="PF00626">
    <property type="entry name" value="Gelsolin"/>
    <property type="match status" value="1"/>
</dbReference>
<dbReference type="InterPro" id="IPR057226">
    <property type="entry name" value="DUF7904"/>
</dbReference>
<feature type="region of interest" description="Disordered" evidence="1">
    <location>
        <begin position="131"/>
        <end position="468"/>
    </location>
</feature>
<accession>A0A6G1HJN6</accession>
<feature type="compositionally biased region" description="Low complexity" evidence="1">
    <location>
        <begin position="83"/>
        <end position="115"/>
    </location>
</feature>
<dbReference type="GO" id="GO:0051014">
    <property type="term" value="P:actin filament severing"/>
    <property type="evidence" value="ECO:0007669"/>
    <property type="project" value="TreeGrafter"/>
</dbReference>
<feature type="domain" description="Gelsolin-like" evidence="2">
    <location>
        <begin position="1276"/>
        <end position="1343"/>
    </location>
</feature>
<feature type="compositionally biased region" description="Polar residues" evidence="1">
    <location>
        <begin position="437"/>
        <end position="446"/>
    </location>
</feature>
<feature type="compositionally biased region" description="Basic and acidic residues" evidence="1">
    <location>
        <begin position="37"/>
        <end position="51"/>
    </location>
</feature>
<feature type="compositionally biased region" description="Basic and acidic residues" evidence="1">
    <location>
        <begin position="367"/>
        <end position="386"/>
    </location>
</feature>
<feature type="compositionally biased region" description="Basic and acidic residues" evidence="1">
    <location>
        <begin position="67"/>
        <end position="81"/>
    </location>
</feature>
<dbReference type="PANTHER" id="PTHR11977:SF133">
    <property type="entry name" value="DUF4045 DOMAIN-CONTAINING PROTEIN"/>
    <property type="match status" value="1"/>
</dbReference>
<feature type="compositionally biased region" description="Polar residues" evidence="1">
    <location>
        <begin position="258"/>
        <end position="271"/>
    </location>
</feature>
<dbReference type="GO" id="GO:0015629">
    <property type="term" value="C:actin cytoskeleton"/>
    <property type="evidence" value="ECO:0007669"/>
    <property type="project" value="TreeGrafter"/>
</dbReference>
<dbReference type="PANTHER" id="PTHR11977">
    <property type="entry name" value="VILLIN"/>
    <property type="match status" value="1"/>
</dbReference>
<feature type="compositionally biased region" description="Basic and acidic residues" evidence="1">
    <location>
        <begin position="346"/>
        <end position="359"/>
    </location>
</feature>
<feature type="compositionally biased region" description="Pro residues" evidence="1">
    <location>
        <begin position="682"/>
        <end position="694"/>
    </location>
</feature>
<dbReference type="InterPro" id="IPR029006">
    <property type="entry name" value="ADF-H/Gelsolin-like_dom_sf"/>
</dbReference>
<feature type="compositionally biased region" description="Basic and acidic residues" evidence="1">
    <location>
        <begin position="411"/>
        <end position="427"/>
    </location>
</feature>
<dbReference type="Gene3D" id="3.40.20.10">
    <property type="entry name" value="Severin"/>
    <property type="match status" value="2"/>
</dbReference>
<feature type="domain" description="DUF7904" evidence="4">
    <location>
        <begin position="1158"/>
        <end position="1251"/>
    </location>
</feature>
<evidence type="ECO:0000259" key="3">
    <source>
        <dbReference type="Pfam" id="PF13254"/>
    </source>
</evidence>
<dbReference type="EMBL" id="ML996707">
    <property type="protein sequence ID" value="KAF2396273.1"/>
    <property type="molecule type" value="Genomic_DNA"/>
</dbReference>
<feature type="region of interest" description="Disordered" evidence="1">
    <location>
        <begin position="1410"/>
        <end position="1439"/>
    </location>
</feature>
<feature type="compositionally biased region" description="Basic and acidic residues" evidence="1">
    <location>
        <begin position="644"/>
        <end position="671"/>
    </location>
</feature>
<feature type="compositionally biased region" description="Basic and acidic residues" evidence="1">
    <location>
        <begin position="590"/>
        <end position="628"/>
    </location>
</feature>
<evidence type="ECO:0008006" key="7">
    <source>
        <dbReference type="Google" id="ProtNLM"/>
    </source>
</evidence>
<gene>
    <name evidence="5" type="ORF">EJ06DRAFT_551667</name>
</gene>
<organism evidence="5 6">
    <name type="scientific">Trichodelitschia bisporula</name>
    <dbReference type="NCBI Taxonomy" id="703511"/>
    <lineage>
        <taxon>Eukaryota</taxon>
        <taxon>Fungi</taxon>
        <taxon>Dikarya</taxon>
        <taxon>Ascomycota</taxon>
        <taxon>Pezizomycotina</taxon>
        <taxon>Dothideomycetes</taxon>
        <taxon>Dothideomycetes incertae sedis</taxon>
        <taxon>Phaeotrichales</taxon>
        <taxon>Phaeotrichaceae</taxon>
        <taxon>Trichodelitschia</taxon>
    </lineage>
</organism>
<evidence type="ECO:0000313" key="5">
    <source>
        <dbReference type="EMBL" id="KAF2396273.1"/>
    </source>
</evidence>
<feature type="compositionally biased region" description="Basic and acidic residues" evidence="1">
    <location>
        <begin position="886"/>
        <end position="895"/>
    </location>
</feature>
<dbReference type="SMART" id="SM00262">
    <property type="entry name" value="GEL"/>
    <property type="match status" value="2"/>
</dbReference>
<dbReference type="GO" id="GO:0005737">
    <property type="term" value="C:cytoplasm"/>
    <property type="evidence" value="ECO:0007669"/>
    <property type="project" value="TreeGrafter"/>
</dbReference>
<dbReference type="OrthoDB" id="6375767at2759"/>
<feature type="compositionally biased region" description="Basic and acidic residues" evidence="1">
    <location>
        <begin position="272"/>
        <end position="281"/>
    </location>
</feature>
<feature type="compositionally biased region" description="Low complexity" evidence="1">
    <location>
        <begin position="131"/>
        <end position="153"/>
    </location>
</feature>
<feature type="compositionally biased region" description="Basic and acidic residues" evidence="1">
    <location>
        <begin position="980"/>
        <end position="994"/>
    </location>
</feature>
<feature type="domain" description="DUF4045" evidence="3">
    <location>
        <begin position="293"/>
        <end position="526"/>
    </location>
</feature>
<feature type="compositionally biased region" description="Basic and acidic residues" evidence="1">
    <location>
        <begin position="1018"/>
        <end position="1027"/>
    </location>
</feature>
<feature type="domain" description="DUF4045" evidence="3">
    <location>
        <begin position="152"/>
        <end position="289"/>
    </location>
</feature>
<keyword evidence="6" id="KW-1185">Reference proteome</keyword>
<feature type="region of interest" description="Disordered" evidence="1">
    <location>
        <begin position="643"/>
        <end position="1105"/>
    </location>
</feature>
<dbReference type="GO" id="GO:0051015">
    <property type="term" value="F:actin filament binding"/>
    <property type="evidence" value="ECO:0007669"/>
    <property type="project" value="InterPro"/>
</dbReference>
<evidence type="ECO:0000313" key="6">
    <source>
        <dbReference type="Proteomes" id="UP000799640"/>
    </source>
</evidence>
<evidence type="ECO:0000259" key="4">
    <source>
        <dbReference type="Pfam" id="PF25480"/>
    </source>
</evidence>
<dbReference type="InterPro" id="IPR007122">
    <property type="entry name" value="Villin/Gelsolin"/>
</dbReference>
<evidence type="ECO:0000256" key="1">
    <source>
        <dbReference type="SAM" id="MobiDB-lite"/>
    </source>
</evidence>
<feature type="region of interest" description="Disordered" evidence="1">
    <location>
        <begin position="37"/>
        <end position="115"/>
    </location>
</feature>
<feature type="compositionally biased region" description="Basic and acidic residues" evidence="1">
    <location>
        <begin position="904"/>
        <end position="916"/>
    </location>
</feature>
<feature type="compositionally biased region" description="Basic and acidic residues" evidence="1">
    <location>
        <begin position="510"/>
        <end position="528"/>
    </location>
</feature>
<dbReference type="InterPro" id="IPR025118">
    <property type="entry name" value="DUF4045"/>
</dbReference>
<feature type="compositionally biased region" description="Polar residues" evidence="1">
    <location>
        <begin position="396"/>
        <end position="405"/>
    </location>
</feature>
<dbReference type="GO" id="GO:0005546">
    <property type="term" value="F:phosphatidylinositol-4,5-bisphosphate binding"/>
    <property type="evidence" value="ECO:0007669"/>
    <property type="project" value="TreeGrafter"/>
</dbReference>
<reference evidence="5" key="1">
    <citation type="journal article" date="2020" name="Stud. Mycol.">
        <title>101 Dothideomycetes genomes: a test case for predicting lifestyles and emergence of pathogens.</title>
        <authorList>
            <person name="Haridas S."/>
            <person name="Albert R."/>
            <person name="Binder M."/>
            <person name="Bloem J."/>
            <person name="Labutti K."/>
            <person name="Salamov A."/>
            <person name="Andreopoulos B."/>
            <person name="Baker S."/>
            <person name="Barry K."/>
            <person name="Bills G."/>
            <person name="Bluhm B."/>
            <person name="Cannon C."/>
            <person name="Castanera R."/>
            <person name="Culley D."/>
            <person name="Daum C."/>
            <person name="Ezra D."/>
            <person name="Gonzalez J."/>
            <person name="Henrissat B."/>
            <person name="Kuo A."/>
            <person name="Liang C."/>
            <person name="Lipzen A."/>
            <person name="Lutzoni F."/>
            <person name="Magnuson J."/>
            <person name="Mondo S."/>
            <person name="Nolan M."/>
            <person name="Ohm R."/>
            <person name="Pangilinan J."/>
            <person name="Park H.-J."/>
            <person name="Ramirez L."/>
            <person name="Alfaro M."/>
            <person name="Sun H."/>
            <person name="Tritt A."/>
            <person name="Yoshinaga Y."/>
            <person name="Zwiers L.-H."/>
            <person name="Turgeon B."/>
            <person name="Goodwin S."/>
            <person name="Spatafora J."/>
            <person name="Crous P."/>
            <person name="Grigoriev I."/>
        </authorList>
    </citation>
    <scope>NUCLEOTIDE SEQUENCE</scope>
    <source>
        <strain evidence="5">CBS 262.69</strain>
    </source>
</reference>
<feature type="region of interest" description="Disordered" evidence="1">
    <location>
        <begin position="500"/>
        <end position="628"/>
    </location>
</feature>
<proteinExistence type="predicted"/>
<feature type="compositionally biased region" description="Basic and acidic residues" evidence="1">
    <location>
        <begin position="926"/>
        <end position="939"/>
    </location>
</feature>
<name>A0A6G1HJN6_9PEZI</name>
<dbReference type="GO" id="GO:0008154">
    <property type="term" value="P:actin polymerization or depolymerization"/>
    <property type="evidence" value="ECO:0007669"/>
    <property type="project" value="TreeGrafter"/>
</dbReference>
<dbReference type="Proteomes" id="UP000799640">
    <property type="component" value="Unassembled WGS sequence"/>
</dbReference>
<feature type="compositionally biased region" description="Low complexity" evidence="1">
    <location>
        <begin position="183"/>
        <end position="218"/>
    </location>
</feature>